<evidence type="ECO:0000313" key="2">
    <source>
        <dbReference type="Proteomes" id="UP001283361"/>
    </source>
</evidence>
<proteinExistence type="predicted"/>
<reference evidence="1" key="1">
    <citation type="journal article" date="2023" name="G3 (Bethesda)">
        <title>A reference genome for the long-term kleptoplast-retaining sea slug Elysia crispata morphotype clarki.</title>
        <authorList>
            <person name="Eastman K.E."/>
            <person name="Pendleton A.L."/>
            <person name="Shaikh M.A."/>
            <person name="Suttiyut T."/>
            <person name="Ogas R."/>
            <person name="Tomko P."/>
            <person name="Gavelis G."/>
            <person name="Widhalm J.R."/>
            <person name="Wisecaver J.H."/>
        </authorList>
    </citation>
    <scope>NUCLEOTIDE SEQUENCE</scope>
    <source>
        <strain evidence="1">ECLA1</strain>
    </source>
</reference>
<dbReference type="EMBL" id="JAWDGP010003760">
    <property type="protein sequence ID" value="KAK3771262.1"/>
    <property type="molecule type" value="Genomic_DNA"/>
</dbReference>
<evidence type="ECO:0000313" key="1">
    <source>
        <dbReference type="EMBL" id="KAK3771262.1"/>
    </source>
</evidence>
<keyword evidence="2" id="KW-1185">Reference proteome</keyword>
<dbReference type="PRINTS" id="PR01345">
    <property type="entry name" value="CERVTRCPTASE"/>
</dbReference>
<dbReference type="AlphaFoldDB" id="A0AAE0ZLB8"/>
<gene>
    <name evidence="1" type="ORF">RRG08_024341</name>
</gene>
<protein>
    <submittedName>
        <fullName evidence="1">Uncharacterized protein</fullName>
    </submittedName>
</protein>
<sequence length="173" mass="19720">MADKNSTSGKHPLKTSKAGKDLGVVVDSQLNFKDHISQATTKANRILGVIRRSFDHLTDHTFVQLYKALVRPILEYGHSVWQPVLEILQQDIKDVQRRATKLIGHLKDKPYPERLSILKLPSLEHRRLRERVVSGWNSLPESVVSAPSVNAFKNRLDAHWATHPAIYNPECYN</sequence>
<organism evidence="1 2">
    <name type="scientific">Elysia crispata</name>
    <name type="common">lettuce slug</name>
    <dbReference type="NCBI Taxonomy" id="231223"/>
    <lineage>
        <taxon>Eukaryota</taxon>
        <taxon>Metazoa</taxon>
        <taxon>Spiralia</taxon>
        <taxon>Lophotrochozoa</taxon>
        <taxon>Mollusca</taxon>
        <taxon>Gastropoda</taxon>
        <taxon>Heterobranchia</taxon>
        <taxon>Euthyneura</taxon>
        <taxon>Panpulmonata</taxon>
        <taxon>Sacoglossa</taxon>
        <taxon>Placobranchoidea</taxon>
        <taxon>Plakobranchidae</taxon>
        <taxon>Elysia</taxon>
    </lineage>
</organism>
<dbReference type="Proteomes" id="UP001283361">
    <property type="component" value="Unassembled WGS sequence"/>
</dbReference>
<name>A0AAE0ZLB8_9GAST</name>
<dbReference type="PANTHER" id="PTHR33332">
    <property type="entry name" value="REVERSE TRANSCRIPTASE DOMAIN-CONTAINING PROTEIN"/>
    <property type="match status" value="1"/>
</dbReference>
<comment type="caution">
    <text evidence="1">The sequence shown here is derived from an EMBL/GenBank/DDBJ whole genome shotgun (WGS) entry which is preliminary data.</text>
</comment>
<accession>A0AAE0ZLB8</accession>